<sequence length="304" mass="33155">MYRMLLMMITMLMILLPSAASAHVVNDQTIYEDIQYSAVKEQIVILSGLGVIPYEHGASLFKPGDKLTRKELALWAGAFLQIKPANTPTDEIVKAALDKGIVTSVQGNATYKEVDQAFFQGQAKIGRTDEELTREALVVVMKPYLEQKVNGHTLYEMAGFTPGPSGKVEDVTTKDMKDKNGKTVKASILLINGKSFVLGAHPKIIQASVDPTVWKGKNIISSWSTKEDGTTEQLQLVTFEQQSANQAAKGDDSQPSTHNHAGHSSESDTAQTAVSPGFPYFPAAIGALIVLLAVWLFAKRKRYS</sequence>
<keyword evidence="3" id="KW-0732">Signal</keyword>
<feature type="chain" id="PRO_5047490482" description="S-layer homology domain-containing protein" evidence="3">
    <location>
        <begin position="23"/>
        <end position="304"/>
    </location>
</feature>
<keyword evidence="5" id="KW-1185">Reference proteome</keyword>
<evidence type="ECO:0000256" key="2">
    <source>
        <dbReference type="SAM" id="Phobius"/>
    </source>
</evidence>
<keyword evidence="2" id="KW-0812">Transmembrane</keyword>
<organism evidence="4 5">
    <name type="scientific">Paenibacillus baimaensis</name>
    <dbReference type="NCBI Taxonomy" id="2982185"/>
    <lineage>
        <taxon>Bacteria</taxon>
        <taxon>Bacillati</taxon>
        <taxon>Bacillota</taxon>
        <taxon>Bacilli</taxon>
        <taxon>Bacillales</taxon>
        <taxon>Paenibacillaceae</taxon>
        <taxon>Paenibacillus</taxon>
    </lineage>
</organism>
<gene>
    <name evidence="4" type="ORF">OB236_37480</name>
</gene>
<keyword evidence="2" id="KW-0472">Membrane</keyword>
<protein>
    <recommendedName>
        <fullName evidence="6">S-layer homology domain-containing protein</fullName>
    </recommendedName>
</protein>
<dbReference type="RefSeq" id="WP_262688547.1">
    <property type="nucleotide sequence ID" value="NZ_JAOQIO010000124.1"/>
</dbReference>
<name>A0ABT2UT56_9BACL</name>
<feature type="signal peptide" evidence="3">
    <location>
        <begin position="1"/>
        <end position="22"/>
    </location>
</feature>
<dbReference type="Proteomes" id="UP001652445">
    <property type="component" value="Unassembled WGS sequence"/>
</dbReference>
<feature type="compositionally biased region" description="Polar residues" evidence="1">
    <location>
        <begin position="253"/>
        <end position="270"/>
    </location>
</feature>
<keyword evidence="2" id="KW-1133">Transmembrane helix</keyword>
<evidence type="ECO:0000256" key="3">
    <source>
        <dbReference type="SAM" id="SignalP"/>
    </source>
</evidence>
<reference evidence="4 5" key="1">
    <citation type="submission" date="2022-09" db="EMBL/GenBank/DDBJ databases">
        <authorList>
            <person name="Han X.L."/>
            <person name="Wang Q."/>
            <person name="Lu T."/>
        </authorList>
    </citation>
    <scope>NUCLEOTIDE SEQUENCE [LARGE SCALE GENOMIC DNA]</scope>
    <source>
        <strain evidence="4 5">WQ 127069</strain>
    </source>
</reference>
<feature type="transmembrane region" description="Helical" evidence="2">
    <location>
        <begin position="280"/>
        <end position="298"/>
    </location>
</feature>
<evidence type="ECO:0008006" key="6">
    <source>
        <dbReference type="Google" id="ProtNLM"/>
    </source>
</evidence>
<evidence type="ECO:0000256" key="1">
    <source>
        <dbReference type="SAM" id="MobiDB-lite"/>
    </source>
</evidence>
<feature type="region of interest" description="Disordered" evidence="1">
    <location>
        <begin position="243"/>
        <end position="270"/>
    </location>
</feature>
<evidence type="ECO:0000313" key="4">
    <source>
        <dbReference type="EMBL" id="MCU6797830.1"/>
    </source>
</evidence>
<evidence type="ECO:0000313" key="5">
    <source>
        <dbReference type="Proteomes" id="UP001652445"/>
    </source>
</evidence>
<proteinExistence type="predicted"/>
<accession>A0ABT2UT56</accession>
<dbReference type="EMBL" id="JAOQIO010000124">
    <property type="protein sequence ID" value="MCU6797830.1"/>
    <property type="molecule type" value="Genomic_DNA"/>
</dbReference>
<comment type="caution">
    <text evidence="4">The sequence shown here is derived from an EMBL/GenBank/DDBJ whole genome shotgun (WGS) entry which is preliminary data.</text>
</comment>